<evidence type="ECO:0000313" key="4">
    <source>
        <dbReference type="Proteomes" id="UP000620366"/>
    </source>
</evidence>
<keyword evidence="4" id="KW-1185">Reference proteome</keyword>
<dbReference type="PANTHER" id="PTHR33434">
    <property type="entry name" value="DEGV DOMAIN-CONTAINING PROTEIN DR_1986-RELATED"/>
    <property type="match status" value="1"/>
</dbReference>
<sequence>MANYILSCCSTADLSKEHFENRDIHYICFHYELDGKQYPDDLGQTMPFKEFYRAMANGAETRTSQVNVEEFVDYFTPFLEQGKDILHVTLSSGISGVLNSANAARDELLEKYPDRKIYIVDSLGASSGYGLLMDRLADLRDEGMELDELYAWALEHRLHLHHWFFSTDLTFYVKGGRITKAAGWFGTVLSICPLLNMDNLGRLIPRSKIRGKKQVIKEIVNRMEQHAKDGLNYSGKCYISNSDCYEDARAVADLVEARFKKLNGPVVINSVGTTIGSHTGPGTVALFFWGDERTE</sequence>
<dbReference type="Proteomes" id="UP000620366">
    <property type="component" value="Unassembled WGS sequence"/>
</dbReference>
<comment type="caution">
    <text evidence="3">The sequence shown here is derived from an EMBL/GenBank/DDBJ whole genome shotgun (WGS) entry which is preliminary data.</text>
</comment>
<dbReference type="PROSITE" id="PS51482">
    <property type="entry name" value="DEGV"/>
    <property type="match status" value="1"/>
</dbReference>
<evidence type="ECO:0000256" key="2">
    <source>
        <dbReference type="ARBA" id="ARBA00023121"/>
    </source>
</evidence>
<gene>
    <name evidence="3" type="ORF">H8695_03745</name>
</gene>
<comment type="function">
    <text evidence="1">May bind long-chain fatty acids, such as palmitate, and may play a role in lipid transport or fatty acid metabolism.</text>
</comment>
<dbReference type="SUPFAM" id="SSF82549">
    <property type="entry name" value="DAK1/DegV-like"/>
    <property type="match status" value="1"/>
</dbReference>
<dbReference type="Pfam" id="PF02645">
    <property type="entry name" value="DegV"/>
    <property type="match status" value="1"/>
</dbReference>
<proteinExistence type="predicted"/>
<evidence type="ECO:0000313" key="3">
    <source>
        <dbReference type="EMBL" id="MBC8535803.1"/>
    </source>
</evidence>
<dbReference type="NCBIfam" id="TIGR00762">
    <property type="entry name" value="DegV"/>
    <property type="match status" value="1"/>
</dbReference>
<protein>
    <submittedName>
        <fullName evidence="3">DegV family protein</fullName>
    </submittedName>
</protein>
<name>A0A926HTZ9_9FIRM</name>
<evidence type="ECO:0000256" key="1">
    <source>
        <dbReference type="ARBA" id="ARBA00003238"/>
    </source>
</evidence>
<dbReference type="InterPro" id="IPR043168">
    <property type="entry name" value="DegV_C"/>
</dbReference>
<dbReference type="AlphaFoldDB" id="A0A926HTZ9"/>
<accession>A0A926HTZ9</accession>
<dbReference type="InterPro" id="IPR003797">
    <property type="entry name" value="DegV"/>
</dbReference>
<dbReference type="Gene3D" id="2.20.28.50">
    <property type="entry name" value="degv family protein"/>
    <property type="match status" value="1"/>
</dbReference>
<organism evidence="3 4">
    <name type="scientific">Feifania hominis</name>
    <dbReference type="NCBI Taxonomy" id="2763660"/>
    <lineage>
        <taxon>Bacteria</taxon>
        <taxon>Bacillati</taxon>
        <taxon>Bacillota</taxon>
        <taxon>Clostridia</taxon>
        <taxon>Eubacteriales</taxon>
        <taxon>Feifaniaceae</taxon>
        <taxon>Feifania</taxon>
    </lineage>
</organism>
<keyword evidence="2" id="KW-0446">Lipid-binding</keyword>
<dbReference type="EMBL" id="JACRSP010000002">
    <property type="protein sequence ID" value="MBC8535803.1"/>
    <property type="molecule type" value="Genomic_DNA"/>
</dbReference>
<dbReference type="InterPro" id="IPR050270">
    <property type="entry name" value="DegV_domain_contain"/>
</dbReference>
<dbReference type="Gene3D" id="3.30.1180.10">
    <property type="match status" value="1"/>
</dbReference>
<dbReference type="RefSeq" id="WP_249299547.1">
    <property type="nucleotide sequence ID" value="NZ_JACRSP010000002.1"/>
</dbReference>
<dbReference type="Gene3D" id="3.40.50.10440">
    <property type="entry name" value="Dihydroxyacetone kinase, domain 1"/>
    <property type="match status" value="1"/>
</dbReference>
<dbReference type="PANTHER" id="PTHR33434:SF3">
    <property type="entry name" value="DEGV DOMAIN-CONTAINING PROTEIN YITS"/>
    <property type="match status" value="1"/>
</dbReference>
<reference evidence="3" key="1">
    <citation type="submission" date="2020-08" db="EMBL/GenBank/DDBJ databases">
        <title>Genome public.</title>
        <authorList>
            <person name="Liu C."/>
            <person name="Sun Q."/>
        </authorList>
    </citation>
    <scope>NUCLEOTIDE SEQUENCE</scope>
    <source>
        <strain evidence="3">BX7</strain>
    </source>
</reference>
<dbReference type="GO" id="GO:0008289">
    <property type="term" value="F:lipid binding"/>
    <property type="evidence" value="ECO:0007669"/>
    <property type="project" value="UniProtKB-KW"/>
</dbReference>